<gene>
    <name evidence="3" type="primary">LOC112285101</name>
    <name evidence="2" type="ORF">PHYPA_001483</name>
</gene>
<dbReference type="EnsemblPlants" id="Pp3c1_32340V3.2">
    <property type="protein sequence ID" value="PAC:32971330.CDS.1"/>
    <property type="gene ID" value="Pp3c1_32340"/>
</dbReference>
<feature type="transmembrane region" description="Helical" evidence="1">
    <location>
        <begin position="168"/>
        <end position="195"/>
    </location>
</feature>
<keyword evidence="1" id="KW-1133">Transmembrane helix</keyword>
<dbReference type="HOGENOM" id="CLU_053945_0_0_1"/>
<dbReference type="RefSeq" id="XP_024381444.1">
    <property type="nucleotide sequence ID" value="XM_024525676.1"/>
</dbReference>
<evidence type="ECO:0000313" key="3">
    <source>
        <dbReference type="EnsemblPlants" id="PAC:32971329.CDS.1"/>
    </source>
</evidence>
<feature type="transmembrane region" description="Helical" evidence="1">
    <location>
        <begin position="128"/>
        <end position="156"/>
    </location>
</feature>
<reference evidence="3" key="3">
    <citation type="submission" date="2020-12" db="UniProtKB">
        <authorList>
            <consortium name="EnsemblPlants"/>
        </authorList>
    </citation>
    <scope>IDENTIFICATION</scope>
</reference>
<keyword evidence="1" id="KW-0812">Transmembrane</keyword>
<sequence>MAGDPEDIGFAGVVGICSEAVKILRSYTRHFLSMAGTLVLPLGVVLLSQSFVSDPLLRKLTQMGRNNQRLDAEFVGLYLIAVLYLVFVLALSLFATAAIVYSVACIYTGKGLSYMKVIRVVPNVWSRLIHTFLWAHILLSFYYAAFVALLLALFLIQESTQVSMTMIMIPSIIVFNVFLVHFNLVWHLASVVSVLEDTKGVCAMKRSNALIAGKRLAGFYLFVIYASCILFMLGLFSGGLAKQNTSGRVFLTITLLVVWTTVTLLAIVIQSIFYFVCKSYHQERIDRSALAQKLDGYLGDYTPLSDPVSAGAPNGELEQI</sequence>
<keyword evidence="4" id="KW-1185">Reference proteome</keyword>
<feature type="transmembrane region" description="Helical" evidence="1">
    <location>
        <begin position="77"/>
        <end position="107"/>
    </location>
</feature>
<keyword evidence="1" id="KW-0472">Membrane</keyword>
<dbReference type="OrthoDB" id="1908649at2759"/>
<dbReference type="GeneID" id="112285101"/>
<dbReference type="AlphaFoldDB" id="A9TK92"/>
<feature type="transmembrane region" description="Helical" evidence="1">
    <location>
        <begin position="31"/>
        <end position="52"/>
    </location>
</feature>
<accession>A9TK92</accession>
<dbReference type="GO" id="GO:0016020">
    <property type="term" value="C:membrane"/>
    <property type="evidence" value="ECO:0000318"/>
    <property type="project" value="GO_Central"/>
</dbReference>
<feature type="transmembrane region" description="Helical" evidence="1">
    <location>
        <begin position="216"/>
        <end position="237"/>
    </location>
</feature>
<evidence type="ECO:0000256" key="1">
    <source>
        <dbReference type="SAM" id="Phobius"/>
    </source>
</evidence>
<dbReference type="Proteomes" id="UP000006727">
    <property type="component" value="Chromosome 1"/>
</dbReference>
<dbReference type="FunCoup" id="A9TK92">
    <property type="interactions" value="1664"/>
</dbReference>
<dbReference type="PaxDb" id="3218-PP1S249_68V6.1"/>
<proteinExistence type="predicted"/>
<dbReference type="Gramene" id="Pp3c1_32340V3.2">
    <property type="protein sequence ID" value="PAC:32971330.CDS.1"/>
    <property type="gene ID" value="Pp3c1_32340"/>
</dbReference>
<protein>
    <submittedName>
        <fullName evidence="2 3">Uncharacterized protein</fullName>
    </submittedName>
</protein>
<reference evidence="2 4" key="1">
    <citation type="journal article" date="2008" name="Science">
        <title>The Physcomitrella genome reveals evolutionary insights into the conquest of land by plants.</title>
        <authorList>
            <person name="Rensing S."/>
            <person name="Lang D."/>
            <person name="Zimmer A."/>
            <person name="Terry A."/>
            <person name="Salamov A."/>
            <person name="Shapiro H."/>
            <person name="Nishiyama T."/>
            <person name="Perroud P.-F."/>
            <person name="Lindquist E."/>
            <person name="Kamisugi Y."/>
            <person name="Tanahashi T."/>
            <person name="Sakakibara K."/>
            <person name="Fujita T."/>
            <person name="Oishi K."/>
            <person name="Shin-I T."/>
            <person name="Kuroki Y."/>
            <person name="Toyoda A."/>
            <person name="Suzuki Y."/>
            <person name="Hashimoto A."/>
            <person name="Yamaguchi K."/>
            <person name="Sugano A."/>
            <person name="Kohara Y."/>
            <person name="Fujiyama A."/>
            <person name="Anterola A."/>
            <person name="Aoki S."/>
            <person name="Ashton N."/>
            <person name="Barbazuk W.B."/>
            <person name="Barker E."/>
            <person name="Bennetzen J."/>
            <person name="Bezanilla M."/>
            <person name="Blankenship R."/>
            <person name="Cho S.H."/>
            <person name="Dutcher S."/>
            <person name="Estelle M."/>
            <person name="Fawcett J.A."/>
            <person name="Gundlach H."/>
            <person name="Hanada K."/>
            <person name="Heyl A."/>
            <person name="Hicks K.A."/>
            <person name="Hugh J."/>
            <person name="Lohr M."/>
            <person name="Mayer K."/>
            <person name="Melkozernov A."/>
            <person name="Murata T."/>
            <person name="Nelson D."/>
            <person name="Pils B."/>
            <person name="Prigge M."/>
            <person name="Reiss B."/>
            <person name="Renner T."/>
            <person name="Rombauts S."/>
            <person name="Rushton P."/>
            <person name="Sanderfoot A."/>
            <person name="Schween G."/>
            <person name="Shiu S.-H."/>
            <person name="Stueber K."/>
            <person name="Theodoulou F.L."/>
            <person name="Tu H."/>
            <person name="Van de Peer Y."/>
            <person name="Verrier P.J."/>
            <person name="Waters E."/>
            <person name="Wood A."/>
            <person name="Yang L."/>
            <person name="Cove D."/>
            <person name="Cuming A."/>
            <person name="Hasebe M."/>
            <person name="Lucas S."/>
            <person name="Mishler D.B."/>
            <person name="Reski R."/>
            <person name="Grigoriev I."/>
            <person name="Quatrano R.S."/>
            <person name="Boore J.L."/>
        </authorList>
    </citation>
    <scope>NUCLEOTIDE SEQUENCE [LARGE SCALE GENOMIC DNA]</scope>
    <source>
        <strain evidence="3 4">cv. Gransden 2004</strain>
    </source>
</reference>
<dbReference type="KEGG" id="ppp:112285101"/>
<feature type="transmembrane region" description="Helical" evidence="1">
    <location>
        <begin position="249"/>
        <end position="277"/>
    </location>
</feature>
<dbReference type="EMBL" id="ABEU02000001">
    <property type="protein sequence ID" value="PNR63058.1"/>
    <property type="molecule type" value="Genomic_DNA"/>
</dbReference>
<reference evidence="2 4" key="2">
    <citation type="journal article" date="2018" name="Plant J.">
        <title>The Physcomitrella patens chromosome-scale assembly reveals moss genome structure and evolution.</title>
        <authorList>
            <person name="Lang D."/>
            <person name="Ullrich K.K."/>
            <person name="Murat F."/>
            <person name="Fuchs J."/>
            <person name="Jenkins J."/>
            <person name="Haas F.B."/>
            <person name="Piednoel M."/>
            <person name="Gundlach H."/>
            <person name="Van Bel M."/>
            <person name="Meyberg R."/>
            <person name="Vives C."/>
            <person name="Morata J."/>
            <person name="Symeonidi A."/>
            <person name="Hiss M."/>
            <person name="Muchero W."/>
            <person name="Kamisugi Y."/>
            <person name="Saleh O."/>
            <person name="Blanc G."/>
            <person name="Decker E.L."/>
            <person name="van Gessel N."/>
            <person name="Grimwood J."/>
            <person name="Hayes R.D."/>
            <person name="Graham S.W."/>
            <person name="Gunter L.E."/>
            <person name="McDaniel S.F."/>
            <person name="Hoernstein S.N.W."/>
            <person name="Larsson A."/>
            <person name="Li F.W."/>
            <person name="Perroud P.F."/>
            <person name="Phillips J."/>
            <person name="Ranjan P."/>
            <person name="Rokshar D.S."/>
            <person name="Rothfels C.J."/>
            <person name="Schneider L."/>
            <person name="Shu S."/>
            <person name="Stevenson D.W."/>
            <person name="Thummler F."/>
            <person name="Tillich M."/>
            <person name="Villarreal Aguilar J.C."/>
            <person name="Widiez T."/>
            <person name="Wong G.K."/>
            <person name="Wymore A."/>
            <person name="Zhang Y."/>
            <person name="Zimmer A.D."/>
            <person name="Quatrano R.S."/>
            <person name="Mayer K.F.X."/>
            <person name="Goodstein D."/>
            <person name="Casacuberta J.M."/>
            <person name="Vandepoele K."/>
            <person name="Reski R."/>
            <person name="Cuming A.C."/>
            <person name="Tuskan G.A."/>
            <person name="Maumus F."/>
            <person name="Salse J."/>
            <person name="Schmutz J."/>
            <person name="Rensing S.A."/>
        </authorList>
    </citation>
    <scope>NUCLEOTIDE SEQUENCE [LARGE SCALE GENOMIC DNA]</scope>
    <source>
        <strain evidence="3 4">cv. Gransden 2004</strain>
    </source>
</reference>
<evidence type="ECO:0000313" key="4">
    <source>
        <dbReference type="Proteomes" id="UP000006727"/>
    </source>
</evidence>
<dbReference type="eggNOG" id="ENOG502QTXK">
    <property type="taxonomic scope" value="Eukaryota"/>
</dbReference>
<name>A9TK92_PHYPA</name>
<dbReference type="PANTHER" id="PTHR33133">
    <property type="entry name" value="OS08G0107100 PROTEIN-RELATED"/>
    <property type="match status" value="1"/>
</dbReference>
<dbReference type="OMA" id="FAYFTMF"/>
<dbReference type="Gramene" id="Pp3c1_32340V3.1">
    <property type="protein sequence ID" value="PAC:32971329.CDS.1"/>
    <property type="gene ID" value="Pp3c1_32340"/>
</dbReference>
<dbReference type="PANTHER" id="PTHR33133:SF1">
    <property type="entry name" value="EXPRESSED PROTEIN-RELATED"/>
    <property type="match status" value="1"/>
</dbReference>
<evidence type="ECO:0000313" key="2">
    <source>
        <dbReference type="EMBL" id="PNR63058.1"/>
    </source>
</evidence>
<dbReference type="EnsemblPlants" id="Pp3c1_32340V3.1">
    <property type="protein sequence ID" value="PAC:32971329.CDS.1"/>
    <property type="gene ID" value="Pp3c1_32340"/>
</dbReference>
<organism evidence="2">
    <name type="scientific">Physcomitrium patens</name>
    <name type="common">Spreading-leaved earth moss</name>
    <name type="synonym">Physcomitrella patens</name>
    <dbReference type="NCBI Taxonomy" id="3218"/>
    <lineage>
        <taxon>Eukaryota</taxon>
        <taxon>Viridiplantae</taxon>
        <taxon>Streptophyta</taxon>
        <taxon>Embryophyta</taxon>
        <taxon>Bryophyta</taxon>
        <taxon>Bryophytina</taxon>
        <taxon>Bryopsida</taxon>
        <taxon>Funariidae</taxon>
        <taxon>Funariales</taxon>
        <taxon>Funariaceae</taxon>
        <taxon>Physcomitrium</taxon>
    </lineage>
</organism>